<organism evidence="1 2">
    <name type="scientific">Helianthus annuus</name>
    <name type="common">Common sunflower</name>
    <dbReference type="NCBI Taxonomy" id="4232"/>
    <lineage>
        <taxon>Eukaryota</taxon>
        <taxon>Viridiplantae</taxon>
        <taxon>Streptophyta</taxon>
        <taxon>Embryophyta</taxon>
        <taxon>Tracheophyta</taxon>
        <taxon>Spermatophyta</taxon>
        <taxon>Magnoliopsida</taxon>
        <taxon>eudicotyledons</taxon>
        <taxon>Gunneridae</taxon>
        <taxon>Pentapetalae</taxon>
        <taxon>asterids</taxon>
        <taxon>campanulids</taxon>
        <taxon>Asterales</taxon>
        <taxon>Asteraceae</taxon>
        <taxon>Asteroideae</taxon>
        <taxon>Heliantheae alliance</taxon>
        <taxon>Heliantheae</taxon>
        <taxon>Helianthus</taxon>
    </lineage>
</organism>
<gene>
    <name evidence="1" type="ORF">HannXRQ_Chr11g0351291</name>
</gene>
<keyword evidence="2" id="KW-1185">Reference proteome</keyword>
<dbReference type="Proteomes" id="UP000215914">
    <property type="component" value="Chromosome 11"/>
</dbReference>
<reference evidence="2" key="1">
    <citation type="journal article" date="2017" name="Nature">
        <title>The sunflower genome provides insights into oil metabolism, flowering and Asterid evolution.</title>
        <authorList>
            <person name="Badouin H."/>
            <person name="Gouzy J."/>
            <person name="Grassa C.J."/>
            <person name="Murat F."/>
            <person name="Staton S.E."/>
            <person name="Cottret L."/>
            <person name="Lelandais-Briere C."/>
            <person name="Owens G.L."/>
            <person name="Carrere S."/>
            <person name="Mayjonade B."/>
            <person name="Legrand L."/>
            <person name="Gill N."/>
            <person name="Kane N.C."/>
            <person name="Bowers J.E."/>
            <person name="Hubner S."/>
            <person name="Bellec A."/>
            <person name="Berard A."/>
            <person name="Berges H."/>
            <person name="Blanchet N."/>
            <person name="Boniface M.C."/>
            <person name="Brunel D."/>
            <person name="Catrice O."/>
            <person name="Chaidir N."/>
            <person name="Claudel C."/>
            <person name="Donnadieu C."/>
            <person name="Faraut T."/>
            <person name="Fievet G."/>
            <person name="Helmstetter N."/>
            <person name="King M."/>
            <person name="Knapp S.J."/>
            <person name="Lai Z."/>
            <person name="Le Paslier M.C."/>
            <person name="Lippi Y."/>
            <person name="Lorenzon L."/>
            <person name="Mandel J.R."/>
            <person name="Marage G."/>
            <person name="Marchand G."/>
            <person name="Marquand E."/>
            <person name="Bret-Mestries E."/>
            <person name="Morien E."/>
            <person name="Nambeesan S."/>
            <person name="Nguyen T."/>
            <person name="Pegot-Espagnet P."/>
            <person name="Pouilly N."/>
            <person name="Raftis F."/>
            <person name="Sallet E."/>
            <person name="Schiex T."/>
            <person name="Thomas J."/>
            <person name="Vandecasteele C."/>
            <person name="Vares D."/>
            <person name="Vear F."/>
            <person name="Vautrin S."/>
            <person name="Crespi M."/>
            <person name="Mangin B."/>
            <person name="Burke J.M."/>
            <person name="Salse J."/>
            <person name="Munos S."/>
            <person name="Vincourt P."/>
            <person name="Rieseberg L.H."/>
            <person name="Langlade N.B."/>
        </authorList>
    </citation>
    <scope>NUCLEOTIDE SEQUENCE [LARGE SCALE GENOMIC DNA]</scope>
    <source>
        <strain evidence="2">cv. SF193</strain>
    </source>
</reference>
<name>A0A251TDQ4_HELAN</name>
<proteinExistence type="predicted"/>
<sequence>MHFIIYILFYFILINPGRSFWIQRGQLFSFTRLSTLSLERENGGSVFVSLSKIPIASSLSLEPPSFPMVSTG</sequence>
<evidence type="ECO:0000313" key="1">
    <source>
        <dbReference type="EMBL" id="OTG09287.1"/>
    </source>
</evidence>
<accession>A0A251TDQ4</accession>
<dbReference type="InParanoid" id="A0A251TDQ4"/>
<evidence type="ECO:0000313" key="2">
    <source>
        <dbReference type="Proteomes" id="UP000215914"/>
    </source>
</evidence>
<dbReference type="AlphaFoldDB" id="A0A251TDQ4"/>
<dbReference type="EMBL" id="CM007900">
    <property type="protein sequence ID" value="OTG09287.1"/>
    <property type="molecule type" value="Genomic_DNA"/>
</dbReference>
<protein>
    <submittedName>
        <fullName evidence="1">Uncharacterized protein</fullName>
    </submittedName>
</protein>